<name>A0A8K0K179_LADFU</name>
<evidence type="ECO:0000313" key="1">
    <source>
        <dbReference type="EMBL" id="KAG8226420.1"/>
    </source>
</evidence>
<dbReference type="EMBL" id="KZ308279">
    <property type="protein sequence ID" value="KAG8226420.1"/>
    <property type="molecule type" value="Genomic_DNA"/>
</dbReference>
<proteinExistence type="predicted"/>
<reference evidence="1" key="2">
    <citation type="submission" date="2017-10" db="EMBL/GenBank/DDBJ databases">
        <title>Ladona fulva Genome sequencing and assembly.</title>
        <authorList>
            <person name="Murali S."/>
            <person name="Richards S."/>
            <person name="Bandaranaike D."/>
            <person name="Bellair M."/>
            <person name="Blankenburg K."/>
            <person name="Chao H."/>
            <person name="Dinh H."/>
            <person name="Doddapaneni H."/>
            <person name="Dugan-Rocha S."/>
            <person name="Elkadiri S."/>
            <person name="Gnanaolivu R."/>
            <person name="Hernandez B."/>
            <person name="Skinner E."/>
            <person name="Javaid M."/>
            <person name="Lee S."/>
            <person name="Li M."/>
            <person name="Ming W."/>
            <person name="Munidasa M."/>
            <person name="Muniz J."/>
            <person name="Nguyen L."/>
            <person name="Hughes D."/>
            <person name="Osuji N."/>
            <person name="Pu L.-L."/>
            <person name="Puazo M."/>
            <person name="Qu C."/>
            <person name="Quiroz J."/>
            <person name="Raj R."/>
            <person name="Weissenberger G."/>
            <person name="Xin Y."/>
            <person name="Zou X."/>
            <person name="Han Y."/>
            <person name="Worley K."/>
            <person name="Muzny D."/>
            <person name="Gibbs R."/>
        </authorList>
    </citation>
    <scope>NUCLEOTIDE SEQUENCE</scope>
    <source>
        <strain evidence="1">Sampled in the wild</strain>
    </source>
</reference>
<organism evidence="1 2">
    <name type="scientific">Ladona fulva</name>
    <name type="common">Scarce chaser dragonfly</name>
    <name type="synonym">Libellula fulva</name>
    <dbReference type="NCBI Taxonomy" id="123851"/>
    <lineage>
        <taxon>Eukaryota</taxon>
        <taxon>Metazoa</taxon>
        <taxon>Ecdysozoa</taxon>
        <taxon>Arthropoda</taxon>
        <taxon>Hexapoda</taxon>
        <taxon>Insecta</taxon>
        <taxon>Pterygota</taxon>
        <taxon>Palaeoptera</taxon>
        <taxon>Odonata</taxon>
        <taxon>Epiprocta</taxon>
        <taxon>Anisoptera</taxon>
        <taxon>Libelluloidea</taxon>
        <taxon>Libellulidae</taxon>
        <taxon>Ladona</taxon>
    </lineage>
</organism>
<gene>
    <name evidence="1" type="ORF">J437_LFUL012516</name>
</gene>
<accession>A0A8K0K179</accession>
<evidence type="ECO:0000313" key="2">
    <source>
        <dbReference type="Proteomes" id="UP000792457"/>
    </source>
</evidence>
<dbReference type="AlphaFoldDB" id="A0A8K0K179"/>
<keyword evidence="2" id="KW-1185">Reference proteome</keyword>
<comment type="caution">
    <text evidence="1">The sequence shown here is derived from an EMBL/GenBank/DDBJ whole genome shotgun (WGS) entry which is preliminary data.</text>
</comment>
<protein>
    <submittedName>
        <fullName evidence="1">Uncharacterized protein</fullName>
    </submittedName>
</protein>
<reference evidence="1" key="1">
    <citation type="submission" date="2013-04" db="EMBL/GenBank/DDBJ databases">
        <authorList>
            <person name="Qu J."/>
            <person name="Murali S.C."/>
            <person name="Bandaranaike D."/>
            <person name="Bellair M."/>
            <person name="Blankenburg K."/>
            <person name="Chao H."/>
            <person name="Dinh H."/>
            <person name="Doddapaneni H."/>
            <person name="Downs B."/>
            <person name="Dugan-Rocha S."/>
            <person name="Elkadiri S."/>
            <person name="Gnanaolivu R.D."/>
            <person name="Hernandez B."/>
            <person name="Javaid M."/>
            <person name="Jayaseelan J.C."/>
            <person name="Lee S."/>
            <person name="Li M."/>
            <person name="Ming W."/>
            <person name="Munidasa M."/>
            <person name="Muniz J."/>
            <person name="Nguyen L."/>
            <person name="Ongeri F."/>
            <person name="Osuji N."/>
            <person name="Pu L.-L."/>
            <person name="Puazo M."/>
            <person name="Qu C."/>
            <person name="Quiroz J."/>
            <person name="Raj R."/>
            <person name="Weissenberger G."/>
            <person name="Xin Y."/>
            <person name="Zou X."/>
            <person name="Han Y."/>
            <person name="Richards S."/>
            <person name="Worley K."/>
            <person name="Muzny D."/>
            <person name="Gibbs R."/>
        </authorList>
    </citation>
    <scope>NUCLEOTIDE SEQUENCE</scope>
    <source>
        <strain evidence="1">Sampled in the wild</strain>
    </source>
</reference>
<sequence>MNVEESLRCAVLVELESEEEEECLILLLRDIRRRDTHGRLNIDKIREEEVKLLFRFEKKDLE</sequence>
<dbReference type="Proteomes" id="UP000792457">
    <property type="component" value="Unassembled WGS sequence"/>
</dbReference>